<feature type="signal peptide" evidence="1">
    <location>
        <begin position="1"/>
        <end position="20"/>
    </location>
</feature>
<reference evidence="2 3" key="1">
    <citation type="journal article" date="2014" name="Genome Announc.">
        <title>Draft Genome Sequence of the Carrageenan-Degrading Bacterium Cellulophaga sp. Strain KL-A, Isolated from Decaying Marine Algae.</title>
        <authorList>
            <person name="Shan D."/>
            <person name="Ying J."/>
            <person name="Li X."/>
            <person name="Gao Z."/>
            <person name="Wei G."/>
            <person name="Shao Z."/>
        </authorList>
    </citation>
    <scope>NUCLEOTIDE SEQUENCE [LARGE SCALE GENOMIC DNA]</scope>
    <source>
        <strain evidence="2 3">KL-A</strain>
    </source>
</reference>
<protein>
    <submittedName>
        <fullName evidence="2">Uncharacterized protein</fullName>
    </submittedName>
</protein>
<gene>
    <name evidence="2" type="ORF">KLA_13004</name>
</gene>
<feature type="chain" id="PRO_5046765124" evidence="1">
    <location>
        <begin position="21"/>
        <end position="296"/>
    </location>
</feature>
<evidence type="ECO:0000313" key="3">
    <source>
        <dbReference type="Proteomes" id="UP000019275"/>
    </source>
</evidence>
<dbReference type="Proteomes" id="UP000019275">
    <property type="component" value="Unassembled WGS sequence"/>
</dbReference>
<accession>A0ABN0RLC2</accession>
<sequence>MKKIVFSICCVILFSNAILAQENNELKKLLWENVESCFSNFNDLDEKDKNNLEIIEDNKNGYLEVCGTYPTCGCYCSAKVAAYKDDKNNYTLLQTNENDCSWTKNVKINQELNEVLPKGFGFNSFSSTQIIPFLKNPAFYLNFTIPIKGTDTKVTPELIPFGLNAKQKSAWVYSYSQNKAEPKSISDIKKIVTGIENNETITYLISGAIDSISPKDLKVIKTSITNKAFSSTKELSAIFTELKNIYNTYLTIEHSYIILGWNKEKGSFFIKEKGDKPKAINFKNFLLHANYWEPIC</sequence>
<organism evidence="2 3">
    <name type="scientific">Cellulophaga geojensis KL-A</name>
    <dbReference type="NCBI Taxonomy" id="1328323"/>
    <lineage>
        <taxon>Bacteria</taxon>
        <taxon>Pseudomonadati</taxon>
        <taxon>Bacteroidota</taxon>
        <taxon>Flavobacteriia</taxon>
        <taxon>Flavobacteriales</taxon>
        <taxon>Flavobacteriaceae</taxon>
        <taxon>Cellulophaga</taxon>
    </lineage>
</organism>
<evidence type="ECO:0000256" key="1">
    <source>
        <dbReference type="SAM" id="SignalP"/>
    </source>
</evidence>
<keyword evidence="3" id="KW-1185">Reference proteome</keyword>
<name>A0ABN0RLC2_9FLAO</name>
<proteinExistence type="predicted"/>
<dbReference type="EMBL" id="ARZX01000018">
    <property type="protein sequence ID" value="EWH12705.1"/>
    <property type="molecule type" value="Genomic_DNA"/>
</dbReference>
<evidence type="ECO:0000313" key="2">
    <source>
        <dbReference type="EMBL" id="EWH12705.1"/>
    </source>
</evidence>
<dbReference type="RefSeq" id="WP_034646297.1">
    <property type="nucleotide sequence ID" value="NZ_ARZX01000018.1"/>
</dbReference>
<keyword evidence="1" id="KW-0732">Signal</keyword>
<comment type="caution">
    <text evidence="2">The sequence shown here is derived from an EMBL/GenBank/DDBJ whole genome shotgun (WGS) entry which is preliminary data.</text>
</comment>